<gene>
    <name evidence="2" type="ORF">BCR34DRAFT_563448</name>
</gene>
<keyword evidence="3" id="KW-1185">Reference proteome</keyword>
<dbReference type="PANTHER" id="PTHR42085">
    <property type="entry name" value="F-BOX DOMAIN-CONTAINING PROTEIN"/>
    <property type="match status" value="1"/>
</dbReference>
<feature type="domain" description="2EXR" evidence="1">
    <location>
        <begin position="21"/>
        <end position="82"/>
    </location>
</feature>
<protein>
    <recommendedName>
        <fullName evidence="1">2EXR domain-containing protein</fullName>
    </recommendedName>
</protein>
<evidence type="ECO:0000313" key="3">
    <source>
        <dbReference type="Proteomes" id="UP000193144"/>
    </source>
</evidence>
<dbReference type="AlphaFoldDB" id="A0A1Y1ZQW5"/>
<dbReference type="Pfam" id="PF20150">
    <property type="entry name" value="2EXR"/>
    <property type="match status" value="1"/>
</dbReference>
<dbReference type="InterPro" id="IPR038883">
    <property type="entry name" value="AN11006-like"/>
</dbReference>
<sequence length="212" mass="24508">MDATLQPAPTSSSQETPHAFPFLSLPTELRLRIYSLLLVNPSVYFLLVVGPPRPRPYNDRKPLYPAILRTCRKIHSEAVSVLYGANTWLLESYQPRKNPRYLSARNECLIRRVITMLHWNGGLAPGAEGECEIRSRFESMGIDWEGLTLWAAMVKKRQLEGWEECERNEWLGIVGWDRMGQLGVRRSWFPEYFLDERSGMGWVVKREGRGRG</sequence>
<name>A0A1Y1ZQW5_9PLEO</name>
<evidence type="ECO:0000313" key="2">
    <source>
        <dbReference type="EMBL" id="ORY12643.1"/>
    </source>
</evidence>
<organism evidence="2 3">
    <name type="scientific">Clohesyomyces aquaticus</name>
    <dbReference type="NCBI Taxonomy" id="1231657"/>
    <lineage>
        <taxon>Eukaryota</taxon>
        <taxon>Fungi</taxon>
        <taxon>Dikarya</taxon>
        <taxon>Ascomycota</taxon>
        <taxon>Pezizomycotina</taxon>
        <taxon>Dothideomycetes</taxon>
        <taxon>Pleosporomycetidae</taxon>
        <taxon>Pleosporales</taxon>
        <taxon>Lindgomycetaceae</taxon>
        <taxon>Clohesyomyces</taxon>
    </lineage>
</organism>
<proteinExistence type="predicted"/>
<dbReference type="EMBL" id="MCFA01000049">
    <property type="protein sequence ID" value="ORY12643.1"/>
    <property type="molecule type" value="Genomic_DNA"/>
</dbReference>
<dbReference type="Proteomes" id="UP000193144">
    <property type="component" value="Unassembled WGS sequence"/>
</dbReference>
<dbReference type="OrthoDB" id="62952at2759"/>
<reference evidence="2 3" key="1">
    <citation type="submission" date="2016-07" db="EMBL/GenBank/DDBJ databases">
        <title>Pervasive Adenine N6-methylation of Active Genes in Fungi.</title>
        <authorList>
            <consortium name="DOE Joint Genome Institute"/>
            <person name="Mondo S.J."/>
            <person name="Dannebaum R.O."/>
            <person name="Kuo R.C."/>
            <person name="Labutti K."/>
            <person name="Haridas S."/>
            <person name="Kuo A."/>
            <person name="Salamov A."/>
            <person name="Ahrendt S.R."/>
            <person name="Lipzen A."/>
            <person name="Sullivan W."/>
            <person name="Andreopoulos W.B."/>
            <person name="Clum A."/>
            <person name="Lindquist E."/>
            <person name="Daum C."/>
            <person name="Ramamoorthy G.K."/>
            <person name="Gryganskyi A."/>
            <person name="Culley D."/>
            <person name="Magnuson J.K."/>
            <person name="James T.Y."/>
            <person name="O'Malley M.A."/>
            <person name="Stajich J.E."/>
            <person name="Spatafora J.W."/>
            <person name="Visel A."/>
            <person name="Grigoriev I.V."/>
        </authorList>
    </citation>
    <scope>NUCLEOTIDE SEQUENCE [LARGE SCALE GENOMIC DNA]</scope>
    <source>
        <strain evidence="2 3">CBS 115471</strain>
    </source>
</reference>
<comment type="caution">
    <text evidence="2">The sequence shown here is derived from an EMBL/GenBank/DDBJ whole genome shotgun (WGS) entry which is preliminary data.</text>
</comment>
<dbReference type="PANTHER" id="PTHR42085:SF4">
    <property type="entry name" value="F-BOX DOMAIN-CONTAINING PROTEIN"/>
    <property type="match status" value="1"/>
</dbReference>
<dbReference type="InterPro" id="IPR045518">
    <property type="entry name" value="2EXR"/>
</dbReference>
<accession>A0A1Y1ZQW5</accession>
<evidence type="ECO:0000259" key="1">
    <source>
        <dbReference type="Pfam" id="PF20150"/>
    </source>
</evidence>